<evidence type="ECO:0000313" key="12">
    <source>
        <dbReference type="EMBL" id="QQD18195.1"/>
    </source>
</evidence>
<evidence type="ECO:0000259" key="11">
    <source>
        <dbReference type="Pfam" id="PF07687"/>
    </source>
</evidence>
<dbReference type="Pfam" id="PF01546">
    <property type="entry name" value="Peptidase_M20"/>
    <property type="match status" value="1"/>
</dbReference>
<comment type="subcellular location">
    <subcellularLocation>
        <location evidence="2">Cytoplasm</location>
    </subcellularLocation>
</comment>
<keyword evidence="13" id="KW-1185">Reference proteome</keyword>
<organism evidence="12 13">
    <name type="scientific">Spongiibacter nanhainus</name>
    <dbReference type="NCBI Taxonomy" id="2794344"/>
    <lineage>
        <taxon>Bacteria</taxon>
        <taxon>Pseudomonadati</taxon>
        <taxon>Pseudomonadota</taxon>
        <taxon>Gammaproteobacteria</taxon>
        <taxon>Cellvibrionales</taxon>
        <taxon>Spongiibacteraceae</taxon>
        <taxon>Spongiibacter</taxon>
    </lineage>
</organism>
<evidence type="ECO:0000256" key="2">
    <source>
        <dbReference type="ARBA" id="ARBA00004496"/>
    </source>
</evidence>
<dbReference type="SUPFAM" id="SSF53187">
    <property type="entry name" value="Zn-dependent exopeptidases"/>
    <property type="match status" value="1"/>
</dbReference>
<dbReference type="InterPro" id="IPR050072">
    <property type="entry name" value="Peptidase_M20A"/>
</dbReference>
<evidence type="ECO:0000256" key="6">
    <source>
        <dbReference type="ARBA" id="ARBA00022605"/>
    </source>
</evidence>
<dbReference type="EMBL" id="CP066167">
    <property type="protein sequence ID" value="QQD18195.1"/>
    <property type="molecule type" value="Genomic_DNA"/>
</dbReference>
<gene>
    <name evidence="12" type="primary">argE</name>
    <name evidence="12" type="ORF">I6N98_17955</name>
</gene>
<sequence length="382" mass="41612">MTLPPPLQMISQLVAIPSISATSPRWDMGNRKVVELLAQWLEEIGFQARVMPLANPDKANLVATYGHGEGGLVLAGHTDTVPYDDSRWHSDPFTLDERDQRLYGLGTADMKGFFALAIEAIKPLMEESFKAPLIILATADEESSMDGARALVENDVKGARYAVIGEPTGLTPIRAHKGIMMENISITGRSGHSSNPALGNNALEAMHEVLSELLKLRAEYQARYHHPGFDVPAPTLNLGCLHGGDNPNRICGQADLHFDIRPIPGMELDAIRAELKRRLQPIAEQRGVDIALHPLMPGIAPFEEGAQSELVQTVEALTGRISETVGFATEASFLQKLGLQTLVMGPGSIDQAHQPDEFIALDQLTPSIELLRRLVAKFCLDS</sequence>
<evidence type="ECO:0000256" key="9">
    <source>
        <dbReference type="ARBA" id="ARBA00022833"/>
    </source>
</evidence>
<dbReference type="PANTHER" id="PTHR43808:SF1">
    <property type="entry name" value="ACETYLORNITHINE DEACETYLASE"/>
    <property type="match status" value="1"/>
</dbReference>
<evidence type="ECO:0000256" key="7">
    <source>
        <dbReference type="ARBA" id="ARBA00022723"/>
    </source>
</evidence>
<keyword evidence="10" id="KW-0170">Cobalt</keyword>
<dbReference type="GO" id="GO:0008777">
    <property type="term" value="F:acetylornithine deacetylase activity"/>
    <property type="evidence" value="ECO:0007669"/>
    <property type="project" value="UniProtKB-EC"/>
</dbReference>
<evidence type="ECO:0000256" key="1">
    <source>
        <dbReference type="ARBA" id="ARBA00001947"/>
    </source>
</evidence>
<accession>A0A7T4R0J6</accession>
<keyword evidence="4" id="KW-0963">Cytoplasm</keyword>
<evidence type="ECO:0000313" key="13">
    <source>
        <dbReference type="Proteomes" id="UP000596063"/>
    </source>
</evidence>
<dbReference type="Gene3D" id="3.30.70.360">
    <property type="match status" value="1"/>
</dbReference>
<dbReference type="NCBIfam" id="NF003474">
    <property type="entry name" value="PRK05111.1"/>
    <property type="match status" value="1"/>
</dbReference>
<dbReference type="InterPro" id="IPR002933">
    <property type="entry name" value="Peptidase_M20"/>
</dbReference>
<evidence type="ECO:0000256" key="3">
    <source>
        <dbReference type="ARBA" id="ARBA00005691"/>
    </source>
</evidence>
<dbReference type="GO" id="GO:0046872">
    <property type="term" value="F:metal ion binding"/>
    <property type="evidence" value="ECO:0007669"/>
    <property type="project" value="UniProtKB-KW"/>
</dbReference>
<dbReference type="PROSITE" id="PS00759">
    <property type="entry name" value="ARGE_DAPE_CPG2_2"/>
    <property type="match status" value="1"/>
</dbReference>
<dbReference type="KEGG" id="snan:I6N98_17955"/>
<dbReference type="NCBIfam" id="TIGR01892">
    <property type="entry name" value="AcOrn-deacetyl"/>
    <property type="match status" value="1"/>
</dbReference>
<keyword evidence="7" id="KW-0479">Metal-binding</keyword>
<dbReference type="InterPro" id="IPR001261">
    <property type="entry name" value="ArgE/DapE_CS"/>
</dbReference>
<dbReference type="EC" id="3.5.1.16" evidence="12"/>
<keyword evidence="8 12" id="KW-0378">Hydrolase</keyword>
<dbReference type="AlphaFoldDB" id="A0A7T4R0J6"/>
<dbReference type="PANTHER" id="PTHR43808">
    <property type="entry name" value="ACETYLORNITHINE DEACETYLASE"/>
    <property type="match status" value="1"/>
</dbReference>
<comment type="cofactor">
    <cofactor evidence="1">
        <name>Zn(2+)</name>
        <dbReference type="ChEBI" id="CHEBI:29105"/>
    </cofactor>
</comment>
<dbReference type="Proteomes" id="UP000596063">
    <property type="component" value="Chromosome"/>
</dbReference>
<dbReference type="CDD" id="cd03894">
    <property type="entry name" value="M20_ArgE"/>
    <property type="match status" value="1"/>
</dbReference>
<dbReference type="Gene3D" id="3.40.630.10">
    <property type="entry name" value="Zn peptidases"/>
    <property type="match status" value="1"/>
</dbReference>
<dbReference type="InterPro" id="IPR010169">
    <property type="entry name" value="AcOrn-deacetyl"/>
</dbReference>
<dbReference type="Pfam" id="PF07687">
    <property type="entry name" value="M20_dimer"/>
    <property type="match status" value="1"/>
</dbReference>
<proteinExistence type="inferred from homology"/>
<dbReference type="GO" id="GO:0005737">
    <property type="term" value="C:cytoplasm"/>
    <property type="evidence" value="ECO:0007669"/>
    <property type="project" value="UniProtKB-SubCell"/>
</dbReference>
<dbReference type="SUPFAM" id="SSF55031">
    <property type="entry name" value="Bacterial exopeptidase dimerisation domain"/>
    <property type="match status" value="1"/>
</dbReference>
<keyword evidence="6" id="KW-0028">Amino-acid biosynthesis</keyword>
<dbReference type="GO" id="GO:0006526">
    <property type="term" value="P:L-arginine biosynthetic process"/>
    <property type="evidence" value="ECO:0007669"/>
    <property type="project" value="UniProtKB-KW"/>
</dbReference>
<reference evidence="12 13" key="1">
    <citation type="submission" date="2020-12" db="EMBL/GenBank/DDBJ databases">
        <authorList>
            <person name="Shan Y."/>
        </authorList>
    </citation>
    <scope>NUCLEOTIDE SEQUENCE [LARGE SCALE GENOMIC DNA]</scope>
    <source>
        <strain evidence="13">csc3.9</strain>
    </source>
</reference>
<name>A0A7T4R0J6_9GAMM</name>
<protein>
    <submittedName>
        <fullName evidence="12">Acetylornithine deacetylase</fullName>
        <ecNumber evidence="12">3.5.1.16</ecNumber>
    </submittedName>
</protein>
<comment type="similarity">
    <text evidence="3">Belongs to the peptidase M20A family. ArgE subfamily.</text>
</comment>
<evidence type="ECO:0000256" key="8">
    <source>
        <dbReference type="ARBA" id="ARBA00022801"/>
    </source>
</evidence>
<dbReference type="InterPro" id="IPR036264">
    <property type="entry name" value="Bact_exopeptidase_dim_dom"/>
</dbReference>
<evidence type="ECO:0000256" key="4">
    <source>
        <dbReference type="ARBA" id="ARBA00022490"/>
    </source>
</evidence>
<keyword evidence="9" id="KW-0862">Zinc</keyword>
<dbReference type="FunFam" id="3.30.70.360:FF:000003">
    <property type="entry name" value="Acetylornithine deacetylase"/>
    <property type="match status" value="1"/>
</dbReference>
<dbReference type="InterPro" id="IPR011650">
    <property type="entry name" value="Peptidase_M20_dimer"/>
</dbReference>
<dbReference type="HAMAP" id="MF_01108">
    <property type="entry name" value="ArgE"/>
    <property type="match status" value="1"/>
</dbReference>
<feature type="domain" description="Peptidase M20 dimerisation" evidence="11">
    <location>
        <begin position="175"/>
        <end position="284"/>
    </location>
</feature>
<evidence type="ECO:0000256" key="5">
    <source>
        <dbReference type="ARBA" id="ARBA00022571"/>
    </source>
</evidence>
<evidence type="ECO:0000256" key="10">
    <source>
        <dbReference type="ARBA" id="ARBA00023285"/>
    </source>
</evidence>
<dbReference type="RefSeq" id="WP_198569693.1">
    <property type="nucleotide sequence ID" value="NZ_CP066167.1"/>
</dbReference>
<keyword evidence="5" id="KW-0055">Arginine biosynthesis</keyword>